<dbReference type="AlphaFoldDB" id="A0A8K0R4I1"/>
<dbReference type="OrthoDB" id="5377226at2759"/>
<dbReference type="EMBL" id="JAGMVJ010000010">
    <property type="protein sequence ID" value="KAH7086926.1"/>
    <property type="molecule type" value="Genomic_DNA"/>
</dbReference>
<gene>
    <name evidence="1" type="ORF">FB567DRAFT_444110</name>
</gene>
<keyword evidence="2" id="KW-1185">Reference proteome</keyword>
<evidence type="ECO:0000313" key="2">
    <source>
        <dbReference type="Proteomes" id="UP000813461"/>
    </source>
</evidence>
<name>A0A8K0R4I1_9PLEO</name>
<proteinExistence type="predicted"/>
<accession>A0A8K0R4I1</accession>
<comment type="caution">
    <text evidence="1">The sequence shown here is derived from an EMBL/GenBank/DDBJ whole genome shotgun (WGS) entry which is preliminary data.</text>
</comment>
<dbReference type="Proteomes" id="UP000813461">
    <property type="component" value="Unassembled WGS sequence"/>
</dbReference>
<protein>
    <submittedName>
        <fullName evidence="1">Uncharacterized protein</fullName>
    </submittedName>
</protein>
<evidence type="ECO:0000313" key="1">
    <source>
        <dbReference type="EMBL" id="KAH7086926.1"/>
    </source>
</evidence>
<sequence>MYITSDLFGGASTHARNDTSVWNQCTVMADSPHAAGLGKRKRLDGEDTPSGPCIYQQRPSPASRGYTRFHAHNASACESNRSLTYPVFSALPLYTASDRRPVKQVKRHSPKATLVKSTSHLMDMEYDLPPSIPKAETHTHTASDLRPCHACKSAPKRKKDLENYLDCRRCDGRTCYICARQCFGGCGKAVCKKCIVEVGEEGDPWCLDCYARSINT</sequence>
<reference evidence="1" key="1">
    <citation type="journal article" date="2021" name="Nat. Commun.">
        <title>Genetic determinants of endophytism in the Arabidopsis root mycobiome.</title>
        <authorList>
            <person name="Mesny F."/>
            <person name="Miyauchi S."/>
            <person name="Thiergart T."/>
            <person name="Pickel B."/>
            <person name="Atanasova L."/>
            <person name="Karlsson M."/>
            <person name="Huettel B."/>
            <person name="Barry K.W."/>
            <person name="Haridas S."/>
            <person name="Chen C."/>
            <person name="Bauer D."/>
            <person name="Andreopoulos W."/>
            <person name="Pangilinan J."/>
            <person name="LaButti K."/>
            <person name="Riley R."/>
            <person name="Lipzen A."/>
            <person name="Clum A."/>
            <person name="Drula E."/>
            <person name="Henrissat B."/>
            <person name="Kohler A."/>
            <person name="Grigoriev I.V."/>
            <person name="Martin F.M."/>
            <person name="Hacquard S."/>
        </authorList>
    </citation>
    <scope>NUCLEOTIDE SEQUENCE</scope>
    <source>
        <strain evidence="1">MPI-SDFR-AT-0120</strain>
    </source>
</reference>
<organism evidence="1 2">
    <name type="scientific">Paraphoma chrysanthemicola</name>
    <dbReference type="NCBI Taxonomy" id="798071"/>
    <lineage>
        <taxon>Eukaryota</taxon>
        <taxon>Fungi</taxon>
        <taxon>Dikarya</taxon>
        <taxon>Ascomycota</taxon>
        <taxon>Pezizomycotina</taxon>
        <taxon>Dothideomycetes</taxon>
        <taxon>Pleosporomycetidae</taxon>
        <taxon>Pleosporales</taxon>
        <taxon>Pleosporineae</taxon>
        <taxon>Phaeosphaeriaceae</taxon>
        <taxon>Paraphoma</taxon>
    </lineage>
</organism>